<feature type="domain" description="Rieske" evidence="7">
    <location>
        <begin position="422"/>
        <end position="507"/>
    </location>
</feature>
<gene>
    <name evidence="8" type="ORF">F7D13_12695</name>
</gene>
<evidence type="ECO:0000256" key="4">
    <source>
        <dbReference type="ARBA" id="ARBA00023004"/>
    </source>
</evidence>
<dbReference type="Pfam" id="PF00355">
    <property type="entry name" value="Rieske"/>
    <property type="match status" value="1"/>
</dbReference>
<name>A0ABX6ELN0_9HYPH</name>
<keyword evidence="1" id="KW-0001">2Fe-2S</keyword>
<dbReference type="PANTHER" id="PTHR13847:SF281">
    <property type="entry name" value="FAD DEPENDENT OXIDOREDUCTASE DOMAIN-CONTAINING PROTEIN"/>
    <property type="match status" value="1"/>
</dbReference>
<dbReference type="InterPro" id="IPR005805">
    <property type="entry name" value="Rieske_Fe-S_prot_C"/>
</dbReference>
<evidence type="ECO:0000256" key="1">
    <source>
        <dbReference type="ARBA" id="ARBA00022714"/>
    </source>
</evidence>
<keyword evidence="3" id="KW-0560">Oxidoreductase</keyword>
<evidence type="ECO:0000256" key="6">
    <source>
        <dbReference type="ARBA" id="ARBA00023157"/>
    </source>
</evidence>
<dbReference type="InterPro" id="IPR006076">
    <property type="entry name" value="FAD-dep_OxRdtase"/>
</dbReference>
<dbReference type="EMBL" id="CP044328">
    <property type="protein sequence ID" value="QGM94807.1"/>
    <property type="molecule type" value="Genomic_DNA"/>
</dbReference>
<reference evidence="9" key="1">
    <citation type="submission" date="2019-09" db="EMBL/GenBank/DDBJ databases">
        <title>Isolation and complete genome sequencing of Methylocystis species.</title>
        <authorList>
            <person name="Rumah B.L."/>
            <person name="Stead C.E."/>
            <person name="Stevens B.C."/>
            <person name="Minton N.P."/>
            <person name="Grosse-Honebrink A."/>
            <person name="Zhang Y."/>
        </authorList>
    </citation>
    <scope>NUCLEOTIDE SEQUENCE [LARGE SCALE GENOMIC DNA]</scope>
    <source>
        <strain evidence="9">BRCS1</strain>
    </source>
</reference>
<dbReference type="Proteomes" id="UP000424673">
    <property type="component" value="Chromosome"/>
</dbReference>
<dbReference type="InterPro" id="IPR036188">
    <property type="entry name" value="FAD/NAD-bd_sf"/>
</dbReference>
<keyword evidence="9" id="KW-1185">Reference proteome</keyword>
<proteinExistence type="predicted"/>
<keyword evidence="2" id="KW-0479">Metal-binding</keyword>
<sequence length="507" mass="55152">MNVSFEKSRSFWTDEPVLEGVSSLLNDERADVVVVGAGIAGMSAAYELASSGKKVIILDRGPIGKGMTARTTAHLASASDDGFDELIRLRGIDNASAWRESQQAAIDRIETLQQKLKIDCDFQRVDGYLFAARTEDVEWLEREFEAAQKAGLPVFKQTGVPLAGSDATPALRYPDQARVHPLKYLHGLARAIVDAGGRFYADATVVEVAEDDDGVRVVTADGRTIHADFVVVATNAPITDRFAIHTKQAPYRTYAMAFELPSGALPDALYWDTLDPYHYVRLQPGENNVDVLIVGGEDHRSGEANDAPDRFAALEDWMRARLPSLGKELRRWSGQVLEPIDGMAFIGRDPGSERVFVATGDSGQGMTHGALAGLIIKDMILTGASRWAEAYDPARSPLNAVGEYVSENLTTPKNFAEYVTPGEIGSWDQLKPGEGAIVRSGLSKVAAFRDDDGTLFLRSAVCSHLGCIVHWNAFERCWDCPCHGSQFAPCGEALNGPAYGPLQEHKP</sequence>
<dbReference type="PRINTS" id="PR00162">
    <property type="entry name" value="RIESKE"/>
</dbReference>
<evidence type="ECO:0000313" key="8">
    <source>
        <dbReference type="EMBL" id="QGM94807.1"/>
    </source>
</evidence>
<dbReference type="Pfam" id="PF01266">
    <property type="entry name" value="DAO"/>
    <property type="match status" value="1"/>
</dbReference>
<evidence type="ECO:0000313" key="9">
    <source>
        <dbReference type="Proteomes" id="UP000424673"/>
    </source>
</evidence>
<keyword evidence="5" id="KW-0411">Iron-sulfur</keyword>
<evidence type="ECO:0000256" key="5">
    <source>
        <dbReference type="ARBA" id="ARBA00023014"/>
    </source>
</evidence>
<dbReference type="PANTHER" id="PTHR13847">
    <property type="entry name" value="SARCOSINE DEHYDROGENASE-RELATED"/>
    <property type="match status" value="1"/>
</dbReference>
<dbReference type="SUPFAM" id="SSF51905">
    <property type="entry name" value="FAD/NAD(P)-binding domain"/>
    <property type="match status" value="1"/>
</dbReference>
<dbReference type="InterPro" id="IPR036922">
    <property type="entry name" value="Rieske_2Fe-2S_sf"/>
</dbReference>
<dbReference type="SUPFAM" id="SSF50022">
    <property type="entry name" value="ISP domain"/>
    <property type="match status" value="1"/>
</dbReference>
<dbReference type="RefSeq" id="WP_154453058.1">
    <property type="nucleotide sequence ID" value="NZ_CP044328.1"/>
</dbReference>
<accession>A0ABX6ELN0</accession>
<evidence type="ECO:0000256" key="2">
    <source>
        <dbReference type="ARBA" id="ARBA00022723"/>
    </source>
</evidence>
<reference evidence="8 9" key="2">
    <citation type="journal article" date="2021" name="AMB Express">
        <title>Isolation and characterisation of Methylocystis spp. for poly-3-hydroxybutyrate production using waste methane feedstocks.</title>
        <authorList>
            <person name="Rumah B.L."/>
            <person name="Stead C.E."/>
            <person name="Claxton Stevens B.H."/>
            <person name="Minton N.P."/>
            <person name="Grosse-Honebrink A."/>
            <person name="Zhang Y."/>
        </authorList>
    </citation>
    <scope>NUCLEOTIDE SEQUENCE [LARGE SCALE GENOMIC DNA]</scope>
    <source>
        <strain evidence="8 9">BRCS1</strain>
    </source>
</reference>
<dbReference type="PROSITE" id="PS51296">
    <property type="entry name" value="RIESKE"/>
    <property type="match status" value="1"/>
</dbReference>
<keyword evidence="4" id="KW-0408">Iron</keyword>
<organism evidence="8 9">
    <name type="scientific">Methylocystis rosea</name>
    <dbReference type="NCBI Taxonomy" id="173366"/>
    <lineage>
        <taxon>Bacteria</taxon>
        <taxon>Pseudomonadati</taxon>
        <taxon>Pseudomonadota</taxon>
        <taxon>Alphaproteobacteria</taxon>
        <taxon>Hyphomicrobiales</taxon>
        <taxon>Methylocystaceae</taxon>
        <taxon>Methylocystis</taxon>
    </lineage>
</organism>
<dbReference type="InterPro" id="IPR017941">
    <property type="entry name" value="Rieske_2Fe-2S"/>
</dbReference>
<evidence type="ECO:0000256" key="3">
    <source>
        <dbReference type="ARBA" id="ARBA00023002"/>
    </source>
</evidence>
<keyword evidence="6" id="KW-1015">Disulfide bond</keyword>
<protein>
    <submittedName>
        <fullName evidence="8">FAD-dependent oxidoreductase</fullName>
    </submittedName>
</protein>
<evidence type="ECO:0000259" key="7">
    <source>
        <dbReference type="PROSITE" id="PS51296"/>
    </source>
</evidence>
<dbReference type="Gene3D" id="2.102.10.10">
    <property type="entry name" value="Rieske [2Fe-2S] iron-sulphur domain"/>
    <property type="match status" value="1"/>
</dbReference>
<dbReference type="Gene3D" id="3.30.9.10">
    <property type="entry name" value="D-Amino Acid Oxidase, subunit A, domain 2"/>
    <property type="match status" value="1"/>
</dbReference>
<dbReference type="Gene3D" id="3.50.50.60">
    <property type="entry name" value="FAD/NAD(P)-binding domain"/>
    <property type="match status" value="1"/>
</dbReference>